<evidence type="ECO:0000313" key="8">
    <source>
        <dbReference type="Proteomes" id="UP000249723"/>
    </source>
</evidence>
<feature type="compositionally biased region" description="Polar residues" evidence="5">
    <location>
        <begin position="452"/>
        <end position="468"/>
    </location>
</feature>
<accession>A0A2X0MYN3</accession>
<dbReference type="Pfam" id="PF07264">
    <property type="entry name" value="EI24"/>
    <property type="match status" value="1"/>
</dbReference>
<keyword evidence="3 6" id="KW-1133">Transmembrane helix</keyword>
<dbReference type="GO" id="GO:0016020">
    <property type="term" value="C:membrane"/>
    <property type="evidence" value="ECO:0007669"/>
    <property type="project" value="UniProtKB-SubCell"/>
</dbReference>
<proteinExistence type="predicted"/>
<keyword evidence="8" id="KW-1185">Reference proteome</keyword>
<evidence type="ECO:0000256" key="6">
    <source>
        <dbReference type="SAM" id="Phobius"/>
    </source>
</evidence>
<evidence type="ECO:0000313" key="7">
    <source>
        <dbReference type="EMBL" id="SCZ97425.1"/>
    </source>
</evidence>
<dbReference type="Proteomes" id="UP000249723">
    <property type="component" value="Unassembled WGS sequence"/>
</dbReference>
<evidence type="ECO:0000256" key="2">
    <source>
        <dbReference type="ARBA" id="ARBA00022692"/>
    </source>
</evidence>
<reference evidence="8" key="1">
    <citation type="submission" date="2016-10" db="EMBL/GenBank/DDBJ databases">
        <authorList>
            <person name="Jeantristanb JTB J.-T."/>
            <person name="Ricardo R."/>
        </authorList>
    </citation>
    <scope>NUCLEOTIDE SEQUENCE [LARGE SCALE GENOMIC DNA]</scope>
</reference>
<keyword evidence="2 6" id="KW-0812">Transmembrane</keyword>
<feature type="region of interest" description="Disordered" evidence="5">
    <location>
        <begin position="363"/>
        <end position="468"/>
    </location>
</feature>
<dbReference type="InterPro" id="IPR059112">
    <property type="entry name" value="CysZ/EI24"/>
</dbReference>
<protein>
    <submittedName>
        <fullName evidence="7">BZ3500_MvSof-1268-A1-R1_Chr4-2g07205 protein</fullName>
    </submittedName>
</protein>
<feature type="transmembrane region" description="Helical" evidence="6">
    <location>
        <begin position="134"/>
        <end position="155"/>
    </location>
</feature>
<name>A0A2X0MYN3_9BASI</name>
<dbReference type="OrthoDB" id="266518at2759"/>
<evidence type="ECO:0000256" key="1">
    <source>
        <dbReference type="ARBA" id="ARBA00004141"/>
    </source>
</evidence>
<evidence type="ECO:0000256" key="3">
    <source>
        <dbReference type="ARBA" id="ARBA00022989"/>
    </source>
</evidence>
<feature type="compositionally biased region" description="Polar residues" evidence="5">
    <location>
        <begin position="436"/>
        <end position="445"/>
    </location>
</feature>
<dbReference type="GO" id="GO:0005783">
    <property type="term" value="C:endoplasmic reticulum"/>
    <property type="evidence" value="ECO:0007669"/>
    <property type="project" value="TreeGrafter"/>
</dbReference>
<organism evidence="7 8">
    <name type="scientific">Microbotryum saponariae</name>
    <dbReference type="NCBI Taxonomy" id="289078"/>
    <lineage>
        <taxon>Eukaryota</taxon>
        <taxon>Fungi</taxon>
        <taxon>Dikarya</taxon>
        <taxon>Basidiomycota</taxon>
        <taxon>Pucciniomycotina</taxon>
        <taxon>Microbotryomycetes</taxon>
        <taxon>Microbotryales</taxon>
        <taxon>Microbotryaceae</taxon>
        <taxon>Microbotryum</taxon>
    </lineage>
</organism>
<dbReference type="GO" id="GO:0016236">
    <property type="term" value="P:macroautophagy"/>
    <property type="evidence" value="ECO:0007669"/>
    <property type="project" value="TreeGrafter"/>
</dbReference>
<dbReference type="PANTHER" id="PTHR21389:SF0">
    <property type="entry name" value="ETOPOSIDE-INDUCED PROTEIN 2.4 HOMOLOG"/>
    <property type="match status" value="1"/>
</dbReference>
<keyword evidence="4 6" id="KW-0472">Membrane</keyword>
<feature type="compositionally biased region" description="Low complexity" evidence="5">
    <location>
        <begin position="368"/>
        <end position="397"/>
    </location>
</feature>
<sequence>MYGAGRLSADGTFKRGHAKAASSFGGWSNAVPPLGVSDTLALHLQFALRGCRDAMQVGVVLEKLSMDKVGNALTRCYQVHSTYTHCLRVAALTSQIVASNIVKSSVMQGVVLLSALAIKPLVRSIFGAKSGGSTFVYIMFLGLWLYPIAFAATYYSGLLRPSQETDRRGASRLGSTENRGLTARIAAESHRVLVTINYFFVVIVLRRVPWVGPPVAFLFSCIVDSWYCWEQQMVKSGWPFAERVKQLDSRWAYHLGFGLPITLLSWWSAEPIVNLAIFSLLYPFFQVAATASIAQPLDASIPTSAINISFMPKGQGSFSMAAAEGGEENRGRRGHPFVPVRLRVLAAAEVAHAALMFSFGGGRKKDAAGSAPGTSSASSASRNRYGSHPSSSSGTSSHFDRSSDYTYNPYGEPTSSDNPAWRQGGENYGAPRQDSHAFNHTQQAASRRVHLNSESRTGNEPSYGTMANHQHGITQVTPARSGYSDHTLDSLLRSAAGRKKGD</sequence>
<gene>
    <name evidence="7" type="ORF">BZ3500_MVSOF-1268-A1-R1_CHR4-2G07205</name>
</gene>
<dbReference type="PANTHER" id="PTHR21389">
    <property type="entry name" value="P53 INDUCED PROTEIN"/>
    <property type="match status" value="1"/>
</dbReference>
<comment type="subcellular location">
    <subcellularLocation>
        <location evidence="1">Membrane</location>
        <topology evidence="1">Multi-pass membrane protein</topology>
    </subcellularLocation>
</comment>
<dbReference type="AlphaFoldDB" id="A0A2X0MYN3"/>
<evidence type="ECO:0000256" key="4">
    <source>
        <dbReference type="ARBA" id="ARBA00023136"/>
    </source>
</evidence>
<dbReference type="EMBL" id="FMWP01000092">
    <property type="protein sequence ID" value="SCZ97425.1"/>
    <property type="molecule type" value="Genomic_DNA"/>
</dbReference>
<evidence type="ECO:0000256" key="5">
    <source>
        <dbReference type="SAM" id="MobiDB-lite"/>
    </source>
</evidence>